<dbReference type="Proteomes" id="UP000178943">
    <property type="component" value="Unassembled WGS sequence"/>
</dbReference>
<organism evidence="1 2">
    <name type="scientific">Candidatus Fischerbacteria bacterium RBG_13_37_8</name>
    <dbReference type="NCBI Taxonomy" id="1817863"/>
    <lineage>
        <taxon>Bacteria</taxon>
        <taxon>Candidatus Fischeribacteriota</taxon>
    </lineage>
</organism>
<protein>
    <submittedName>
        <fullName evidence="1">Uncharacterized protein</fullName>
    </submittedName>
</protein>
<accession>A0A1F5V5D2</accession>
<name>A0A1F5V5D2_9BACT</name>
<dbReference type="EMBL" id="MFGW01000242">
    <property type="protein sequence ID" value="OGF58624.1"/>
    <property type="molecule type" value="Genomic_DNA"/>
</dbReference>
<sequence length="95" mass="11352">MWYPFRGVCCKCTFCGQKWYIPARRIRRFERLLNIKKEEPFILQCHYCHEGVVTTEPCKNIYGELLRIDPKELKQGTKVAISDHYSIIPSFHYPL</sequence>
<proteinExistence type="predicted"/>
<reference evidence="1 2" key="1">
    <citation type="journal article" date="2016" name="Nat. Commun.">
        <title>Thousands of microbial genomes shed light on interconnected biogeochemical processes in an aquifer system.</title>
        <authorList>
            <person name="Anantharaman K."/>
            <person name="Brown C.T."/>
            <person name="Hug L.A."/>
            <person name="Sharon I."/>
            <person name="Castelle C.J."/>
            <person name="Probst A.J."/>
            <person name="Thomas B.C."/>
            <person name="Singh A."/>
            <person name="Wilkins M.J."/>
            <person name="Karaoz U."/>
            <person name="Brodie E.L."/>
            <person name="Williams K.H."/>
            <person name="Hubbard S.S."/>
            <person name="Banfield J.F."/>
        </authorList>
    </citation>
    <scope>NUCLEOTIDE SEQUENCE [LARGE SCALE GENOMIC DNA]</scope>
</reference>
<evidence type="ECO:0000313" key="2">
    <source>
        <dbReference type="Proteomes" id="UP000178943"/>
    </source>
</evidence>
<comment type="caution">
    <text evidence="1">The sequence shown here is derived from an EMBL/GenBank/DDBJ whole genome shotgun (WGS) entry which is preliminary data.</text>
</comment>
<evidence type="ECO:0000313" key="1">
    <source>
        <dbReference type="EMBL" id="OGF58624.1"/>
    </source>
</evidence>
<dbReference type="AlphaFoldDB" id="A0A1F5V5D2"/>
<gene>
    <name evidence="1" type="ORF">A2Y62_14585</name>
</gene>